<keyword evidence="2" id="KW-1185">Reference proteome</keyword>
<accession>A0A2S4VGZ3</accession>
<dbReference type="VEuPathDB" id="FungiDB:PSTT_07300"/>
<evidence type="ECO:0000313" key="1">
    <source>
        <dbReference type="EMBL" id="POW08769.1"/>
    </source>
</evidence>
<dbReference type="EMBL" id="PKSL01000061">
    <property type="protein sequence ID" value="POW08769.1"/>
    <property type="molecule type" value="Genomic_DNA"/>
</dbReference>
<dbReference type="Proteomes" id="UP000239156">
    <property type="component" value="Unassembled WGS sequence"/>
</dbReference>
<dbReference type="VEuPathDB" id="FungiDB:PSHT_05378"/>
<proteinExistence type="predicted"/>
<reference evidence="1" key="1">
    <citation type="submission" date="2017-12" db="EMBL/GenBank/DDBJ databases">
        <title>Gene loss provides genomic basis for host adaptation in cereal stripe rust fungi.</title>
        <authorList>
            <person name="Xia C."/>
        </authorList>
    </citation>
    <scope>NUCLEOTIDE SEQUENCE [LARGE SCALE GENOMIC DNA]</scope>
    <source>
        <strain evidence="1">93-210</strain>
    </source>
</reference>
<dbReference type="AlphaFoldDB" id="A0A2S4VGZ3"/>
<protein>
    <submittedName>
        <fullName evidence="1">Uncharacterized protein</fullName>
    </submittedName>
</protein>
<feature type="non-terminal residue" evidence="1">
    <location>
        <position position="1"/>
    </location>
</feature>
<evidence type="ECO:0000313" key="2">
    <source>
        <dbReference type="Proteomes" id="UP000239156"/>
    </source>
</evidence>
<name>A0A2S4VGZ3_9BASI</name>
<comment type="caution">
    <text evidence="1">The sequence shown here is derived from an EMBL/GenBank/DDBJ whole genome shotgun (WGS) entry which is preliminary data.</text>
</comment>
<organism evidence="1 2">
    <name type="scientific">Puccinia striiformis</name>
    <dbReference type="NCBI Taxonomy" id="27350"/>
    <lineage>
        <taxon>Eukaryota</taxon>
        <taxon>Fungi</taxon>
        <taxon>Dikarya</taxon>
        <taxon>Basidiomycota</taxon>
        <taxon>Pucciniomycotina</taxon>
        <taxon>Pucciniomycetes</taxon>
        <taxon>Pucciniales</taxon>
        <taxon>Pucciniaceae</taxon>
        <taxon>Puccinia</taxon>
    </lineage>
</organism>
<gene>
    <name evidence="1" type="ORF">PSTT_07300</name>
</gene>
<sequence>GKLSRFQYNYLQAAIHPLTPTELRGSNPLTNARRHFCSHAGTTMPSIPLTIRRVFVCALLVSGWHESQAQETCFKCHGTTTLVTRD</sequence>